<proteinExistence type="predicted"/>
<feature type="transmembrane region" description="Helical" evidence="1">
    <location>
        <begin position="6"/>
        <end position="28"/>
    </location>
</feature>
<dbReference type="AlphaFoldDB" id="A0A1G6UJQ1"/>
<keyword evidence="1" id="KW-0472">Membrane</keyword>
<evidence type="ECO:0000256" key="1">
    <source>
        <dbReference type="SAM" id="Phobius"/>
    </source>
</evidence>
<dbReference type="OrthoDB" id="6883592at2"/>
<keyword evidence="1" id="KW-1133">Transmembrane helix</keyword>
<gene>
    <name evidence="2" type="ORF">SAMN05421548_11911</name>
</gene>
<evidence type="ECO:0000313" key="2">
    <source>
        <dbReference type="EMBL" id="SDD40755.1"/>
    </source>
</evidence>
<dbReference type="RefSeq" id="WP_092000078.1">
    <property type="nucleotide sequence ID" value="NZ_FMYQ01000019.1"/>
</dbReference>
<dbReference type="Proteomes" id="UP000198908">
    <property type="component" value="Unassembled WGS sequence"/>
</dbReference>
<sequence>MDTGSISAIISATAGITGVLLGNSFVAVKEWIVSRTKRQKDAVYLSINVLSHLEQVANRCFHVALDDGTAMGQPVGKDGEYVTTTKPPEFRPLELDVEWKVLPQDLLYAILRIPDDQAQIENRLWGIDEYDDDYPDHTEFFWVRQRGYAELALSVSNLAQRLRAYGKLPPVVEPEPGEWNRDEELRNIIKRVDDARNAHEQRVSACPAPFPLT</sequence>
<keyword evidence="3" id="KW-1185">Reference proteome</keyword>
<accession>A0A1G6UJQ1</accession>
<evidence type="ECO:0000313" key="3">
    <source>
        <dbReference type="Proteomes" id="UP000198908"/>
    </source>
</evidence>
<keyword evidence="1" id="KW-0812">Transmembrane</keyword>
<dbReference type="EMBL" id="FMYQ01000019">
    <property type="protein sequence ID" value="SDD40755.1"/>
    <property type="molecule type" value="Genomic_DNA"/>
</dbReference>
<organism evidence="2 3">
    <name type="scientific">Paraburkholderia lycopersici</name>
    <dbReference type="NCBI Taxonomy" id="416944"/>
    <lineage>
        <taxon>Bacteria</taxon>
        <taxon>Pseudomonadati</taxon>
        <taxon>Pseudomonadota</taxon>
        <taxon>Betaproteobacteria</taxon>
        <taxon>Burkholderiales</taxon>
        <taxon>Burkholderiaceae</taxon>
        <taxon>Paraburkholderia</taxon>
    </lineage>
</organism>
<protein>
    <submittedName>
        <fullName evidence="2">Uncharacterized protein</fullName>
    </submittedName>
</protein>
<reference evidence="3" key="1">
    <citation type="submission" date="2016-09" db="EMBL/GenBank/DDBJ databases">
        <authorList>
            <person name="Varghese N."/>
            <person name="Submissions S."/>
        </authorList>
    </citation>
    <scope>NUCLEOTIDE SEQUENCE [LARGE SCALE GENOMIC DNA]</scope>
    <source>
        <strain evidence="3">TNe-862</strain>
    </source>
</reference>
<name>A0A1G6UJQ1_9BURK</name>